<evidence type="ECO:0000256" key="1">
    <source>
        <dbReference type="ARBA" id="ARBA00022475"/>
    </source>
</evidence>
<keyword evidence="3" id="KW-0472">Membrane</keyword>
<keyword evidence="5" id="KW-0449">Lipoprotein</keyword>
<evidence type="ECO:0000256" key="4">
    <source>
        <dbReference type="ARBA" id="ARBA00023139"/>
    </source>
</evidence>
<reference evidence="7" key="1">
    <citation type="submission" date="2020-10" db="EMBL/GenBank/DDBJ databases">
        <title>Genomic Encyclopedia of Type Strains, Phase IV (KMG-IV): sequencing the most valuable type-strain genomes for metagenomic binning, comparative biology and taxonomic classification.</title>
        <authorList>
            <person name="Goeker M."/>
        </authorList>
    </citation>
    <scope>NUCLEOTIDE SEQUENCE</scope>
    <source>
        <strain evidence="7">DSM 13886</strain>
    </source>
</reference>
<gene>
    <name evidence="7" type="ORF">H4683_003449</name>
</gene>
<evidence type="ECO:0000256" key="6">
    <source>
        <dbReference type="SAM" id="SignalP"/>
    </source>
</evidence>
<evidence type="ECO:0000313" key="8">
    <source>
        <dbReference type="Proteomes" id="UP000658225"/>
    </source>
</evidence>
<feature type="chain" id="PRO_5039139047" evidence="6">
    <location>
        <begin position="25"/>
        <end position="477"/>
    </location>
</feature>
<evidence type="ECO:0000313" key="7">
    <source>
        <dbReference type="EMBL" id="MBE1556326.1"/>
    </source>
</evidence>
<dbReference type="Gene3D" id="3.40.190.10">
    <property type="entry name" value="Periplasmic binding protein-like II"/>
    <property type="match status" value="1"/>
</dbReference>
<evidence type="ECO:0000256" key="5">
    <source>
        <dbReference type="ARBA" id="ARBA00023288"/>
    </source>
</evidence>
<dbReference type="EMBL" id="JADBEL010000024">
    <property type="protein sequence ID" value="MBE1556326.1"/>
    <property type="molecule type" value="Genomic_DNA"/>
</dbReference>
<keyword evidence="4" id="KW-0564">Palmitate</keyword>
<dbReference type="PROSITE" id="PS51257">
    <property type="entry name" value="PROKAR_LIPOPROTEIN"/>
    <property type="match status" value="1"/>
</dbReference>
<dbReference type="SUPFAM" id="SSF53850">
    <property type="entry name" value="Periplasmic binding protein-like II"/>
    <property type="match status" value="1"/>
</dbReference>
<dbReference type="InterPro" id="IPR050490">
    <property type="entry name" value="Bact_solute-bd_prot1"/>
</dbReference>
<feature type="signal peptide" evidence="6">
    <location>
        <begin position="1"/>
        <end position="24"/>
    </location>
</feature>
<dbReference type="Pfam" id="PF01547">
    <property type="entry name" value="SBP_bac_1"/>
    <property type="match status" value="1"/>
</dbReference>
<comment type="caution">
    <text evidence="7">The sequence shown here is derived from an EMBL/GenBank/DDBJ whole genome shotgun (WGS) entry which is preliminary data.</text>
</comment>
<sequence length="477" mass="53758">MKKNLSLIVSLILLSALLLVGCQKEDGKTGETDKDIVTLDLWNNIAAGRTYFPILIEEFEKNNSGIKIKLNNVNVESSEAEYQAAISDNNLPDMFTTDAYTINEFVELGLVHELNDLFPEKVREEYTDGVFDVGNTMVGDDVYLFPIYKGGTYMMFYNKEVYEELGIETVPKTWEEVMTVGKEIYEKSGGASHGLLFGGQSGWLVNGVVQLMATEASPEAGYDYANGEYNFATVGHVETMEFFKNLLDNNALSPLSLENDSTVARELFTSGKAAFLLDGNWTGQLLHESEFENWGVVPLPTKDANGKQYGEFRLGSNDGMYVSKETKNWNEVKIFMEFLRENIYGEILKDGEPLIAKDSAAIKVELPFEEVNDIADIFLNMSIRVPNPIVLNPHTQEVRTEFLKNAPDESIGSVTMGYLTGQVKDLKGTLQKYTDDYNAEFTKAIDGNEHVTKEDYKFPNWVPYQSYTEENYKELNR</sequence>
<keyword evidence="8" id="KW-1185">Reference proteome</keyword>
<protein>
    <submittedName>
        <fullName evidence="7">ABC-type glycerol-3-phosphate transport system substrate-binding protein</fullName>
    </submittedName>
</protein>
<organism evidence="7 8">
    <name type="scientific">Sporosarcina limicola</name>
    <dbReference type="NCBI Taxonomy" id="34101"/>
    <lineage>
        <taxon>Bacteria</taxon>
        <taxon>Bacillati</taxon>
        <taxon>Bacillota</taxon>
        <taxon>Bacilli</taxon>
        <taxon>Bacillales</taxon>
        <taxon>Caryophanaceae</taxon>
        <taxon>Sporosarcina</taxon>
    </lineage>
</organism>
<dbReference type="AlphaFoldDB" id="A0A927MLT8"/>
<dbReference type="Proteomes" id="UP000658225">
    <property type="component" value="Unassembled WGS sequence"/>
</dbReference>
<dbReference type="PANTHER" id="PTHR43649:SF33">
    <property type="entry name" value="POLYGALACTURONAN_RHAMNOGALACTURONAN-BINDING PROTEIN YTCQ"/>
    <property type="match status" value="1"/>
</dbReference>
<dbReference type="PANTHER" id="PTHR43649">
    <property type="entry name" value="ARABINOSE-BINDING PROTEIN-RELATED"/>
    <property type="match status" value="1"/>
</dbReference>
<dbReference type="InterPro" id="IPR006059">
    <property type="entry name" value="SBP"/>
</dbReference>
<evidence type="ECO:0000256" key="2">
    <source>
        <dbReference type="ARBA" id="ARBA00022729"/>
    </source>
</evidence>
<evidence type="ECO:0000256" key="3">
    <source>
        <dbReference type="ARBA" id="ARBA00023136"/>
    </source>
</evidence>
<dbReference type="RefSeq" id="WP_192599986.1">
    <property type="nucleotide sequence ID" value="NZ_JADBEL010000024.1"/>
</dbReference>
<accession>A0A927MLT8</accession>
<name>A0A927MLT8_9BACL</name>
<keyword evidence="1" id="KW-1003">Cell membrane</keyword>
<keyword evidence="2 6" id="KW-0732">Signal</keyword>
<proteinExistence type="predicted"/>